<protein>
    <submittedName>
        <fullName evidence="1">Uncharacterized protein</fullName>
    </submittedName>
</protein>
<gene>
    <name evidence="1" type="ORF">AEK19_MT1325</name>
</gene>
<proteinExistence type="predicted"/>
<dbReference type="EMBL" id="KY774314">
    <property type="protein sequence ID" value="ART30372.1"/>
    <property type="molecule type" value="Genomic_DNA"/>
</dbReference>
<name>A0A1Y0AYX9_9LAMI</name>
<reference evidence="1" key="1">
    <citation type="submission" date="2017-03" db="EMBL/GenBank/DDBJ databases">
        <title>The mitochondrial genome of the carnivorous plant Utricularia reniformis (Lentibulariaceae): structure, comparative analysis and evolutionary landmarks.</title>
        <authorList>
            <person name="Silva S.R."/>
            <person name="Alvarenga D.O."/>
            <person name="Michael T.P."/>
            <person name="Miranda V.F.O."/>
            <person name="Varani A.M."/>
        </authorList>
    </citation>
    <scope>NUCLEOTIDE SEQUENCE</scope>
</reference>
<accession>A0A1Y0AYX9</accession>
<geneLocation type="mitochondrion" evidence="1"/>
<organism evidence="1">
    <name type="scientific">Utricularia reniformis</name>
    <dbReference type="NCBI Taxonomy" id="192314"/>
    <lineage>
        <taxon>Eukaryota</taxon>
        <taxon>Viridiplantae</taxon>
        <taxon>Streptophyta</taxon>
        <taxon>Embryophyta</taxon>
        <taxon>Tracheophyta</taxon>
        <taxon>Spermatophyta</taxon>
        <taxon>Magnoliopsida</taxon>
        <taxon>eudicotyledons</taxon>
        <taxon>Gunneridae</taxon>
        <taxon>Pentapetalae</taxon>
        <taxon>asterids</taxon>
        <taxon>lamiids</taxon>
        <taxon>Lamiales</taxon>
        <taxon>Lentibulariaceae</taxon>
        <taxon>Utricularia</taxon>
    </lineage>
</organism>
<dbReference type="AlphaFoldDB" id="A0A1Y0AYX9"/>
<keyword evidence="1" id="KW-0496">Mitochondrion</keyword>
<evidence type="ECO:0000313" key="1">
    <source>
        <dbReference type="EMBL" id="ART30372.1"/>
    </source>
</evidence>
<sequence length="58" mass="6361">MPAKPYDNVEGEMNILSFLHVCYTSCSSVLHFSLVSIIPCLDLDTLLKTCIVLTLDSG</sequence>